<sequence>MGTLDPRASKPDARLSSPAVARNREPILEVLRQHLPSRGLVLEIASGSGEHALHFATALPDLDWQPSDPSPQARASIAAWRDRLGPANLHPPLALDVTRRPWPVEDFTALVCINMLHISPWAATEALLAEAGERLPVHGVLYLYGPFKRDGVHTAPSNAEFDRELRARNPRWGIRDLTEVTDLATRHGLHLEAVVDMPANNLSVVLRRHG</sequence>
<dbReference type="Gene3D" id="3.40.50.150">
    <property type="entry name" value="Vaccinia Virus protein VP39"/>
    <property type="match status" value="1"/>
</dbReference>
<gene>
    <name evidence="1" type="ORF">GCM10007160_41980</name>
</gene>
<keyword evidence="2" id="KW-1185">Reference proteome</keyword>
<dbReference type="GO" id="GO:0008168">
    <property type="term" value="F:methyltransferase activity"/>
    <property type="evidence" value="ECO:0007669"/>
    <property type="project" value="UniProtKB-KW"/>
</dbReference>
<dbReference type="EMBL" id="BMXS01000038">
    <property type="protein sequence ID" value="GGY10352.1"/>
    <property type="molecule type" value="Genomic_DNA"/>
</dbReference>
<dbReference type="InterPro" id="IPR029063">
    <property type="entry name" value="SAM-dependent_MTases_sf"/>
</dbReference>
<dbReference type="Proteomes" id="UP000653056">
    <property type="component" value="Unassembled WGS sequence"/>
</dbReference>
<proteinExistence type="predicted"/>
<name>A0ABQ2ZE08_9GAMM</name>
<dbReference type="RefSeq" id="WP_189472774.1">
    <property type="nucleotide sequence ID" value="NZ_BMXS01000038.1"/>
</dbReference>
<evidence type="ECO:0000313" key="2">
    <source>
        <dbReference type="Proteomes" id="UP000653056"/>
    </source>
</evidence>
<accession>A0ABQ2ZE08</accession>
<keyword evidence="1" id="KW-0808">Transferase</keyword>
<dbReference type="PANTHER" id="PTHR20974:SF0">
    <property type="entry name" value="UPF0585 PROTEIN CG18661"/>
    <property type="match status" value="1"/>
</dbReference>
<reference evidence="2" key="1">
    <citation type="journal article" date="2019" name="Int. J. Syst. Evol. Microbiol.">
        <title>The Global Catalogue of Microorganisms (GCM) 10K type strain sequencing project: providing services to taxonomists for standard genome sequencing and annotation.</title>
        <authorList>
            <consortium name="The Broad Institute Genomics Platform"/>
            <consortium name="The Broad Institute Genome Sequencing Center for Infectious Disease"/>
            <person name="Wu L."/>
            <person name="Ma J."/>
        </authorList>
    </citation>
    <scope>NUCLEOTIDE SEQUENCE [LARGE SCALE GENOMIC DNA]</scope>
    <source>
        <strain evidence="2">KCTC 22228</strain>
    </source>
</reference>
<protein>
    <submittedName>
        <fullName evidence="1">SAM-dependent methyltransferase</fullName>
    </submittedName>
</protein>
<dbReference type="PANTHER" id="PTHR20974">
    <property type="entry name" value="UPF0585 PROTEIN CG18661"/>
    <property type="match status" value="1"/>
</dbReference>
<dbReference type="InterPro" id="IPR010342">
    <property type="entry name" value="DUF938"/>
</dbReference>
<keyword evidence="1" id="KW-0489">Methyltransferase</keyword>
<dbReference type="Pfam" id="PF06080">
    <property type="entry name" value="DUF938"/>
    <property type="match status" value="1"/>
</dbReference>
<dbReference type="GO" id="GO:0032259">
    <property type="term" value="P:methylation"/>
    <property type="evidence" value="ECO:0007669"/>
    <property type="project" value="UniProtKB-KW"/>
</dbReference>
<organism evidence="1 2">
    <name type="scientific">Litchfieldella qijiaojingensis</name>
    <dbReference type="NCBI Taxonomy" id="980347"/>
    <lineage>
        <taxon>Bacteria</taxon>
        <taxon>Pseudomonadati</taxon>
        <taxon>Pseudomonadota</taxon>
        <taxon>Gammaproteobacteria</taxon>
        <taxon>Oceanospirillales</taxon>
        <taxon>Halomonadaceae</taxon>
        <taxon>Litchfieldella</taxon>
    </lineage>
</organism>
<evidence type="ECO:0000313" key="1">
    <source>
        <dbReference type="EMBL" id="GGY10352.1"/>
    </source>
</evidence>
<comment type="caution">
    <text evidence="1">The sequence shown here is derived from an EMBL/GenBank/DDBJ whole genome shotgun (WGS) entry which is preliminary data.</text>
</comment>
<dbReference type="SUPFAM" id="SSF53335">
    <property type="entry name" value="S-adenosyl-L-methionine-dependent methyltransferases"/>
    <property type="match status" value="1"/>
</dbReference>